<reference evidence="2 3" key="1">
    <citation type="submission" date="2023-03" db="EMBL/GenBank/DDBJ databases">
        <title>WGS of Gossypium arboreum.</title>
        <authorList>
            <person name="Yu D."/>
        </authorList>
    </citation>
    <scope>NUCLEOTIDE SEQUENCE [LARGE SCALE GENOMIC DNA]</scope>
    <source>
        <tissue evidence="2">Leaf</tissue>
    </source>
</reference>
<protein>
    <submittedName>
        <fullName evidence="2">Uncharacterized protein</fullName>
    </submittedName>
</protein>
<accession>A0ABR0MHP6</accession>
<feature type="region of interest" description="Disordered" evidence="1">
    <location>
        <begin position="61"/>
        <end position="87"/>
    </location>
</feature>
<feature type="compositionally biased region" description="Basic and acidic residues" evidence="1">
    <location>
        <begin position="1"/>
        <end position="10"/>
    </location>
</feature>
<sequence>MEPGVERPLADDVESVAAAPAQGTPPVEPQSSANNQNEGAKQAFFTMMNELVAQYARTNPAVQPFPNLNTPPQEPAMPPVTDPVRLSKPPVDLIRKRGAEEFNAIVTDDAEKAEF</sequence>
<gene>
    <name evidence="2" type="ORF">PVK06_048111</name>
</gene>
<feature type="compositionally biased region" description="Polar residues" evidence="1">
    <location>
        <begin position="61"/>
        <end position="71"/>
    </location>
</feature>
<evidence type="ECO:0000313" key="2">
    <source>
        <dbReference type="EMBL" id="KAK5771859.1"/>
    </source>
</evidence>
<feature type="compositionally biased region" description="Pro residues" evidence="1">
    <location>
        <begin position="72"/>
        <end position="81"/>
    </location>
</feature>
<dbReference type="Proteomes" id="UP001358586">
    <property type="component" value="Chromosome 13"/>
</dbReference>
<dbReference type="EMBL" id="JARKNE010000013">
    <property type="protein sequence ID" value="KAK5771859.1"/>
    <property type="molecule type" value="Genomic_DNA"/>
</dbReference>
<proteinExistence type="predicted"/>
<feature type="region of interest" description="Disordered" evidence="1">
    <location>
        <begin position="1"/>
        <end position="42"/>
    </location>
</feature>
<evidence type="ECO:0000256" key="1">
    <source>
        <dbReference type="SAM" id="MobiDB-lite"/>
    </source>
</evidence>
<feature type="compositionally biased region" description="Polar residues" evidence="1">
    <location>
        <begin position="29"/>
        <end position="39"/>
    </location>
</feature>
<evidence type="ECO:0000313" key="3">
    <source>
        <dbReference type="Proteomes" id="UP001358586"/>
    </source>
</evidence>
<name>A0ABR0MHP6_GOSAR</name>
<organism evidence="2 3">
    <name type="scientific">Gossypium arboreum</name>
    <name type="common">Tree cotton</name>
    <name type="synonym">Gossypium nanking</name>
    <dbReference type="NCBI Taxonomy" id="29729"/>
    <lineage>
        <taxon>Eukaryota</taxon>
        <taxon>Viridiplantae</taxon>
        <taxon>Streptophyta</taxon>
        <taxon>Embryophyta</taxon>
        <taxon>Tracheophyta</taxon>
        <taxon>Spermatophyta</taxon>
        <taxon>Magnoliopsida</taxon>
        <taxon>eudicotyledons</taxon>
        <taxon>Gunneridae</taxon>
        <taxon>Pentapetalae</taxon>
        <taxon>rosids</taxon>
        <taxon>malvids</taxon>
        <taxon>Malvales</taxon>
        <taxon>Malvaceae</taxon>
        <taxon>Malvoideae</taxon>
        <taxon>Gossypium</taxon>
    </lineage>
</organism>
<comment type="caution">
    <text evidence="2">The sequence shown here is derived from an EMBL/GenBank/DDBJ whole genome shotgun (WGS) entry which is preliminary data.</text>
</comment>
<keyword evidence="3" id="KW-1185">Reference proteome</keyword>